<proteinExistence type="predicted"/>
<organism evidence="6 7">
    <name type="scientific">Aureimonas phyllosphaerae</name>
    <dbReference type="NCBI Taxonomy" id="1166078"/>
    <lineage>
        <taxon>Bacteria</taxon>
        <taxon>Pseudomonadati</taxon>
        <taxon>Pseudomonadota</taxon>
        <taxon>Alphaproteobacteria</taxon>
        <taxon>Hyphomicrobiales</taxon>
        <taxon>Aurantimonadaceae</taxon>
        <taxon>Aureimonas</taxon>
    </lineage>
</organism>
<name>A0A7W6BUT3_9HYPH</name>
<dbReference type="Proteomes" id="UP000531216">
    <property type="component" value="Unassembled WGS sequence"/>
</dbReference>
<evidence type="ECO:0000259" key="5">
    <source>
        <dbReference type="PROSITE" id="PS50977"/>
    </source>
</evidence>
<reference evidence="6 7" key="1">
    <citation type="submission" date="2020-08" db="EMBL/GenBank/DDBJ databases">
        <title>Genomic Encyclopedia of Type Strains, Phase IV (KMG-IV): sequencing the most valuable type-strain genomes for metagenomic binning, comparative biology and taxonomic classification.</title>
        <authorList>
            <person name="Goeker M."/>
        </authorList>
    </citation>
    <scope>NUCLEOTIDE SEQUENCE [LARGE SCALE GENOMIC DNA]</scope>
    <source>
        <strain evidence="6 7">DSM 25024</strain>
    </source>
</reference>
<evidence type="ECO:0000256" key="2">
    <source>
        <dbReference type="ARBA" id="ARBA00023125"/>
    </source>
</evidence>
<dbReference type="SUPFAM" id="SSF48498">
    <property type="entry name" value="Tetracyclin repressor-like, C-terminal domain"/>
    <property type="match status" value="1"/>
</dbReference>
<protein>
    <submittedName>
        <fullName evidence="6">TetR/AcrR family transcriptional repressor of nem operon</fullName>
    </submittedName>
</protein>
<keyword evidence="3" id="KW-0804">Transcription</keyword>
<dbReference type="PRINTS" id="PR00455">
    <property type="entry name" value="HTHTETR"/>
</dbReference>
<accession>A0A7W6BUT3</accession>
<evidence type="ECO:0000256" key="1">
    <source>
        <dbReference type="ARBA" id="ARBA00023015"/>
    </source>
</evidence>
<dbReference type="InterPro" id="IPR001647">
    <property type="entry name" value="HTH_TetR"/>
</dbReference>
<feature type="domain" description="HTH tetR-type" evidence="5">
    <location>
        <begin position="9"/>
        <end position="69"/>
    </location>
</feature>
<sequence length="198" mass="21751">MRVSRTQAEANRERVIDVASRLFRRYGFDGIGLKDLMAAAGLTQGAFYKQFASKEDLAAQATVRGYAGIRERWRQFASQDPRRPLASLVRSYLSPEHRDEQAEGCVMAALGADAARAGPVVRAAMQDGLVAHIDFLEACLPEDEPDRRERAMATAASMIGAIVLARSVNDETLSKEILDASIRDILKRHESTPGPHAK</sequence>
<keyword evidence="1" id="KW-0805">Transcription regulation</keyword>
<feature type="DNA-binding region" description="H-T-H motif" evidence="4">
    <location>
        <begin position="32"/>
        <end position="51"/>
    </location>
</feature>
<dbReference type="EMBL" id="JACIDO010000001">
    <property type="protein sequence ID" value="MBB3934121.1"/>
    <property type="molecule type" value="Genomic_DNA"/>
</dbReference>
<evidence type="ECO:0000313" key="6">
    <source>
        <dbReference type="EMBL" id="MBB3934121.1"/>
    </source>
</evidence>
<dbReference type="PROSITE" id="PS50977">
    <property type="entry name" value="HTH_TETR_2"/>
    <property type="match status" value="1"/>
</dbReference>
<comment type="caution">
    <text evidence="6">The sequence shown here is derived from an EMBL/GenBank/DDBJ whole genome shotgun (WGS) entry which is preliminary data.</text>
</comment>
<dbReference type="InterPro" id="IPR009057">
    <property type="entry name" value="Homeodomain-like_sf"/>
</dbReference>
<dbReference type="InterPro" id="IPR036271">
    <property type="entry name" value="Tet_transcr_reg_TetR-rel_C_sf"/>
</dbReference>
<keyword evidence="7" id="KW-1185">Reference proteome</keyword>
<dbReference type="SUPFAM" id="SSF46689">
    <property type="entry name" value="Homeodomain-like"/>
    <property type="match status" value="1"/>
</dbReference>
<dbReference type="AlphaFoldDB" id="A0A7W6BUT3"/>
<keyword evidence="2 4" id="KW-0238">DNA-binding</keyword>
<evidence type="ECO:0000256" key="4">
    <source>
        <dbReference type="PROSITE-ProRule" id="PRU00335"/>
    </source>
</evidence>
<dbReference type="PANTHER" id="PTHR47506">
    <property type="entry name" value="TRANSCRIPTIONAL REGULATORY PROTEIN"/>
    <property type="match status" value="1"/>
</dbReference>
<dbReference type="PANTHER" id="PTHR47506:SF7">
    <property type="entry name" value="TRANSCRIPTIONAL REGULATORY PROTEIN"/>
    <property type="match status" value="1"/>
</dbReference>
<dbReference type="Pfam" id="PF00440">
    <property type="entry name" value="TetR_N"/>
    <property type="match status" value="1"/>
</dbReference>
<evidence type="ECO:0000313" key="7">
    <source>
        <dbReference type="Proteomes" id="UP000531216"/>
    </source>
</evidence>
<dbReference type="Gene3D" id="1.10.357.10">
    <property type="entry name" value="Tetracycline Repressor, domain 2"/>
    <property type="match status" value="1"/>
</dbReference>
<evidence type="ECO:0000256" key="3">
    <source>
        <dbReference type="ARBA" id="ARBA00023163"/>
    </source>
</evidence>
<dbReference type="Gene3D" id="1.10.10.60">
    <property type="entry name" value="Homeodomain-like"/>
    <property type="match status" value="1"/>
</dbReference>
<dbReference type="OrthoDB" id="9798857at2"/>
<gene>
    <name evidence="6" type="ORF">GGR05_000232</name>
</gene>
<dbReference type="RefSeq" id="WP_090961354.1">
    <property type="nucleotide sequence ID" value="NZ_FOOA01000004.1"/>
</dbReference>
<dbReference type="GO" id="GO:0003677">
    <property type="term" value="F:DNA binding"/>
    <property type="evidence" value="ECO:0007669"/>
    <property type="project" value="UniProtKB-UniRule"/>
</dbReference>